<reference evidence="3 4" key="2">
    <citation type="submission" date="2019-02" db="EMBL/GenBank/DDBJ databases">
        <title>Draft Genome Sequences of Six Type Strains of the Genus Massilia.</title>
        <authorList>
            <person name="Miess H."/>
            <person name="Frediansyhah A."/>
            <person name="Gross H."/>
        </authorList>
    </citation>
    <scope>NUCLEOTIDE SEQUENCE [LARGE SCALE GENOMIC DNA]</scope>
    <source>
        <strain evidence="3 4">DSM 17472</strain>
    </source>
</reference>
<name>A0A411X4B3_9BURK</name>
<evidence type="ECO:0000313" key="3">
    <source>
        <dbReference type="EMBL" id="QBI03859.1"/>
    </source>
</evidence>
<reference evidence="2" key="1">
    <citation type="journal article" date="2014" name="Int. J. Syst. Evol. Microbiol.">
        <title>Complete genome sequence of Corynebacterium casei LMG S-19264T (=DSM 44701T), isolated from a smear-ripened cheese.</title>
        <authorList>
            <consortium name="US DOE Joint Genome Institute (JGI-PGF)"/>
            <person name="Walter F."/>
            <person name="Albersmeier A."/>
            <person name="Kalinowski J."/>
            <person name="Ruckert C."/>
        </authorList>
    </citation>
    <scope>NUCLEOTIDE SEQUENCE</scope>
    <source>
        <strain evidence="2">KCTC 12343</strain>
    </source>
</reference>
<dbReference type="PROSITE" id="PS50995">
    <property type="entry name" value="HTH_MARR_2"/>
    <property type="match status" value="1"/>
</dbReference>
<dbReference type="RefSeq" id="WP_131147950.1">
    <property type="nucleotide sequence ID" value="NZ_BMWV01000001.1"/>
</dbReference>
<dbReference type="Pfam" id="PF12802">
    <property type="entry name" value="MarR_2"/>
    <property type="match status" value="1"/>
</dbReference>
<dbReference type="InterPro" id="IPR039422">
    <property type="entry name" value="MarR/SlyA-like"/>
</dbReference>
<organism evidence="2 5">
    <name type="scientific">Pseudoduganella albidiflava</name>
    <dbReference type="NCBI Taxonomy" id="321983"/>
    <lineage>
        <taxon>Bacteria</taxon>
        <taxon>Pseudomonadati</taxon>
        <taxon>Pseudomonadota</taxon>
        <taxon>Betaproteobacteria</taxon>
        <taxon>Burkholderiales</taxon>
        <taxon>Oxalobacteraceae</taxon>
        <taxon>Telluria group</taxon>
        <taxon>Pseudoduganella</taxon>
    </lineage>
</organism>
<evidence type="ECO:0000313" key="5">
    <source>
        <dbReference type="Proteomes" id="UP000628442"/>
    </source>
</evidence>
<protein>
    <submittedName>
        <fullName evidence="3">MarR family transcriptional regulator</fullName>
    </submittedName>
</protein>
<dbReference type="SUPFAM" id="SSF46785">
    <property type="entry name" value="Winged helix' DNA-binding domain"/>
    <property type="match status" value="1"/>
</dbReference>
<dbReference type="PANTHER" id="PTHR33164:SF43">
    <property type="entry name" value="HTH-TYPE TRANSCRIPTIONAL REPRESSOR YETL"/>
    <property type="match status" value="1"/>
</dbReference>
<dbReference type="SMART" id="SM00347">
    <property type="entry name" value="HTH_MARR"/>
    <property type="match status" value="1"/>
</dbReference>
<dbReference type="AlphaFoldDB" id="A0A411X4B3"/>
<dbReference type="EMBL" id="BMWV01000001">
    <property type="protein sequence ID" value="GGY22830.1"/>
    <property type="molecule type" value="Genomic_DNA"/>
</dbReference>
<evidence type="ECO:0000313" key="2">
    <source>
        <dbReference type="EMBL" id="GGY22830.1"/>
    </source>
</evidence>
<sequence length="161" mass="17366">MPPSSDKSPDSASAVFEAIHSIMHQYRAHQYRALRDGPSGLTHLEGKVLGYFARYPGATQSDLVAHSGRDKAQLARLVRALREQGLLEATADDADRRSTRLHVTEQGKAIARSVQKSGEQLARVAAAGLDESERRQLLALLEKVRATLDAQGAQNALGGEG</sequence>
<feature type="domain" description="HTH marR-type" evidence="1">
    <location>
        <begin position="12"/>
        <end position="146"/>
    </location>
</feature>
<evidence type="ECO:0000259" key="1">
    <source>
        <dbReference type="PROSITE" id="PS50995"/>
    </source>
</evidence>
<dbReference type="OrthoDB" id="188700at2"/>
<proteinExistence type="predicted"/>
<dbReference type="Proteomes" id="UP000292307">
    <property type="component" value="Chromosome"/>
</dbReference>
<dbReference type="PANTHER" id="PTHR33164">
    <property type="entry name" value="TRANSCRIPTIONAL REGULATOR, MARR FAMILY"/>
    <property type="match status" value="1"/>
</dbReference>
<dbReference type="GO" id="GO:0003700">
    <property type="term" value="F:DNA-binding transcription factor activity"/>
    <property type="evidence" value="ECO:0007669"/>
    <property type="project" value="InterPro"/>
</dbReference>
<dbReference type="EMBL" id="CP036401">
    <property type="protein sequence ID" value="QBI03859.1"/>
    <property type="molecule type" value="Genomic_DNA"/>
</dbReference>
<dbReference type="PRINTS" id="PR00598">
    <property type="entry name" value="HTHMARR"/>
</dbReference>
<dbReference type="InterPro" id="IPR036388">
    <property type="entry name" value="WH-like_DNA-bd_sf"/>
</dbReference>
<reference evidence="2" key="3">
    <citation type="submission" date="2022-12" db="EMBL/GenBank/DDBJ databases">
        <authorList>
            <person name="Sun Q."/>
            <person name="Kim S."/>
        </authorList>
    </citation>
    <scope>NUCLEOTIDE SEQUENCE</scope>
    <source>
        <strain evidence="2">KCTC 12343</strain>
    </source>
</reference>
<dbReference type="InterPro" id="IPR036390">
    <property type="entry name" value="WH_DNA-bd_sf"/>
</dbReference>
<keyword evidence="4" id="KW-1185">Reference proteome</keyword>
<dbReference type="Gene3D" id="1.10.10.10">
    <property type="entry name" value="Winged helix-like DNA-binding domain superfamily/Winged helix DNA-binding domain"/>
    <property type="match status" value="1"/>
</dbReference>
<evidence type="ECO:0000313" key="4">
    <source>
        <dbReference type="Proteomes" id="UP000292307"/>
    </source>
</evidence>
<gene>
    <name evidence="3" type="ORF">EYF70_25895</name>
    <name evidence="2" type="ORF">GCM10007387_00130</name>
</gene>
<dbReference type="InterPro" id="IPR000835">
    <property type="entry name" value="HTH_MarR-typ"/>
</dbReference>
<dbReference type="GO" id="GO:0006950">
    <property type="term" value="P:response to stress"/>
    <property type="evidence" value="ECO:0007669"/>
    <property type="project" value="TreeGrafter"/>
</dbReference>
<dbReference type="Proteomes" id="UP000628442">
    <property type="component" value="Unassembled WGS sequence"/>
</dbReference>
<accession>A0A411X4B3</accession>